<name>D0S9R1_ACIJO</name>
<proteinExistence type="predicted"/>
<gene>
    <name evidence="2" type="ORF">HMPREF0016_00231</name>
</gene>
<dbReference type="HOGENOM" id="CLU_1640131_0_0_6"/>
<feature type="chain" id="PRO_5003016001" evidence="1">
    <location>
        <begin position="25"/>
        <end position="161"/>
    </location>
</feature>
<dbReference type="EMBL" id="GG704964">
    <property type="protein sequence ID" value="EEY97148.1"/>
    <property type="molecule type" value="Genomic_DNA"/>
</dbReference>
<dbReference type="AlphaFoldDB" id="D0S9R1"/>
<feature type="signal peptide" evidence="1">
    <location>
        <begin position="1"/>
        <end position="24"/>
    </location>
</feature>
<organism evidence="2 3">
    <name type="scientific">Acinetobacter johnsonii SH046</name>
    <dbReference type="NCBI Taxonomy" id="575586"/>
    <lineage>
        <taxon>Bacteria</taxon>
        <taxon>Pseudomonadati</taxon>
        <taxon>Pseudomonadota</taxon>
        <taxon>Gammaproteobacteria</taxon>
        <taxon>Moraxellales</taxon>
        <taxon>Moraxellaceae</taxon>
        <taxon>Acinetobacter</taxon>
    </lineage>
</organism>
<dbReference type="RefSeq" id="WP_005399591.1">
    <property type="nucleotide sequence ID" value="NZ_GG704964.1"/>
</dbReference>
<dbReference type="Proteomes" id="UP000012047">
    <property type="component" value="Unassembled WGS sequence"/>
</dbReference>
<evidence type="ECO:0000256" key="1">
    <source>
        <dbReference type="SAM" id="SignalP"/>
    </source>
</evidence>
<sequence>MKIVRTLKSSLLILLATTAYQTSAEVFILENVKKAQSDPYFPPALIKTYKANRPIDVKYKYSYDSINDQKQLLLKFSTEDTAIQDLLDFGVIVDNVDNPIIKNSQIVSRGIPTSDSCTYVGSAKVTLTDIWLLIPEVASEVETGAEISKVLVASRPQLECY</sequence>
<protein>
    <submittedName>
        <fullName evidence="2">Uncharacterized protein</fullName>
    </submittedName>
</protein>
<keyword evidence="1" id="KW-0732">Signal</keyword>
<evidence type="ECO:0000313" key="2">
    <source>
        <dbReference type="EMBL" id="EEY97148.1"/>
    </source>
</evidence>
<evidence type="ECO:0000313" key="3">
    <source>
        <dbReference type="Proteomes" id="UP000012047"/>
    </source>
</evidence>
<accession>D0S9R1</accession>
<reference evidence="3" key="1">
    <citation type="journal article" date="2012" name="PLoS ONE">
        <title>The success of Acinetobacter species; genetic, metabolic and virulence attributes.</title>
        <authorList>
            <person name="Peleg A.Y."/>
            <person name="de Breij A."/>
            <person name="Adams M.D."/>
            <person name="Cerqueira G.M."/>
            <person name="Mocali S."/>
            <person name="Galardini M."/>
            <person name="Nibbering P.H."/>
            <person name="Earl A.M."/>
            <person name="Ward D.V."/>
            <person name="Paterson D.L."/>
            <person name="Seifert H."/>
            <person name="Dijkshoorn L."/>
        </authorList>
    </citation>
    <scope>NUCLEOTIDE SEQUENCE [LARGE SCALE GENOMIC DNA]</scope>
    <source>
        <strain evidence="3">SH046</strain>
    </source>
</reference>